<dbReference type="EMBL" id="QGHB01000008">
    <property type="protein sequence ID" value="PWK84392.1"/>
    <property type="molecule type" value="Genomic_DNA"/>
</dbReference>
<organism evidence="1 2">
    <name type="scientific">Lentzea atacamensis</name>
    <dbReference type="NCBI Taxonomy" id="531938"/>
    <lineage>
        <taxon>Bacteria</taxon>
        <taxon>Bacillati</taxon>
        <taxon>Actinomycetota</taxon>
        <taxon>Actinomycetes</taxon>
        <taxon>Pseudonocardiales</taxon>
        <taxon>Pseudonocardiaceae</taxon>
        <taxon>Lentzea</taxon>
    </lineage>
</organism>
<reference evidence="1 2" key="1">
    <citation type="submission" date="2018-05" db="EMBL/GenBank/DDBJ databases">
        <title>Genomic Encyclopedia of Type Strains, Phase IV (KMG-IV): sequencing the most valuable type-strain genomes for metagenomic binning, comparative biology and taxonomic classification.</title>
        <authorList>
            <person name="Goeker M."/>
        </authorList>
    </citation>
    <scope>NUCLEOTIDE SEQUENCE [LARGE SCALE GENOMIC DNA]</scope>
    <source>
        <strain evidence="1 2">DSM 45480</strain>
    </source>
</reference>
<proteinExistence type="predicted"/>
<evidence type="ECO:0000313" key="2">
    <source>
        <dbReference type="Proteomes" id="UP000246005"/>
    </source>
</evidence>
<name>A0A316IAR5_9PSEU</name>
<sequence length="224" mass="23805">MTGISAGVRLPSSLSNGRSSVAGAVRCGGFACRADDSERLGSTLESESQHAFRQSGFGCHMFVSRPVIVEGRVLRPRRENRAQESLACGRRLRSRGVGDACSDNRRFGHFFVRSDSQGAVQVLHCRKGCHRPRDHASAGWLHGVAFSRRSAARGSCGGHAHSLRQQLSGCGVYRKGDSIYEPAGADHVHIGKNLGGEPVVLKVVYVLPSGSPLSDNAPAPGCSS</sequence>
<dbReference type="Proteomes" id="UP000246005">
    <property type="component" value="Unassembled WGS sequence"/>
</dbReference>
<comment type="caution">
    <text evidence="1">The sequence shown here is derived from an EMBL/GenBank/DDBJ whole genome shotgun (WGS) entry which is preliminary data.</text>
</comment>
<evidence type="ECO:0008006" key="3">
    <source>
        <dbReference type="Google" id="ProtNLM"/>
    </source>
</evidence>
<dbReference type="AlphaFoldDB" id="A0A316IAR5"/>
<gene>
    <name evidence="1" type="ORF">C8D88_1087</name>
</gene>
<accession>A0A316IAR5</accession>
<evidence type="ECO:0000313" key="1">
    <source>
        <dbReference type="EMBL" id="PWK84392.1"/>
    </source>
</evidence>
<protein>
    <recommendedName>
        <fullName evidence="3">Cupin domain-containing protein</fullName>
    </recommendedName>
</protein>